<protein>
    <submittedName>
        <fullName evidence="2">Uncharacterized protein</fullName>
    </submittedName>
</protein>
<proteinExistence type="predicted"/>
<sequence>MSGSASIQTGRRPVHRGESDHANPRRHGDGASPPPRPVLARLSSRGWSRTAPPVPSHQAQDDGAVDGWARDGTESPLLYGAPAECPEAADPPPLRGYVSSAARARPSTTRWEEPCHDMLPRSCIRKKATWIGDMYLGLGLKGQSLSICISTIEDLKLTWTAL</sequence>
<reference evidence="2" key="3">
    <citation type="journal article" date="2017" name="Nature">
        <title>Genome sequence of the progenitor of the wheat D genome Aegilops tauschii.</title>
        <authorList>
            <person name="Luo M.C."/>
            <person name="Gu Y.Q."/>
            <person name="Puiu D."/>
            <person name="Wang H."/>
            <person name="Twardziok S.O."/>
            <person name="Deal K.R."/>
            <person name="Huo N."/>
            <person name="Zhu T."/>
            <person name="Wang L."/>
            <person name="Wang Y."/>
            <person name="McGuire P.E."/>
            <person name="Liu S."/>
            <person name="Long H."/>
            <person name="Ramasamy R.K."/>
            <person name="Rodriguez J.C."/>
            <person name="Van S.L."/>
            <person name="Yuan L."/>
            <person name="Wang Z."/>
            <person name="Xia Z."/>
            <person name="Xiao L."/>
            <person name="Anderson O.D."/>
            <person name="Ouyang S."/>
            <person name="Liang Y."/>
            <person name="Zimin A.V."/>
            <person name="Pertea G."/>
            <person name="Qi P."/>
            <person name="Bennetzen J.L."/>
            <person name="Dai X."/>
            <person name="Dawson M.W."/>
            <person name="Muller H.G."/>
            <person name="Kugler K."/>
            <person name="Rivarola-Duarte L."/>
            <person name="Spannagl M."/>
            <person name="Mayer K.F.X."/>
            <person name="Lu F.H."/>
            <person name="Bevan M.W."/>
            <person name="Leroy P."/>
            <person name="Li P."/>
            <person name="You F.M."/>
            <person name="Sun Q."/>
            <person name="Liu Z."/>
            <person name="Lyons E."/>
            <person name="Wicker T."/>
            <person name="Salzberg S.L."/>
            <person name="Devos K.M."/>
            <person name="Dvorak J."/>
        </authorList>
    </citation>
    <scope>NUCLEOTIDE SEQUENCE [LARGE SCALE GENOMIC DNA]</scope>
    <source>
        <strain evidence="2">cv. AL8/78</strain>
    </source>
</reference>
<keyword evidence="3" id="KW-1185">Reference proteome</keyword>
<dbReference type="AlphaFoldDB" id="A0A453T468"/>
<reference evidence="2" key="4">
    <citation type="submission" date="2019-03" db="UniProtKB">
        <authorList>
            <consortium name="EnsemblPlants"/>
        </authorList>
    </citation>
    <scope>IDENTIFICATION</scope>
</reference>
<feature type="compositionally biased region" description="Basic and acidic residues" evidence="1">
    <location>
        <begin position="15"/>
        <end position="29"/>
    </location>
</feature>
<reference evidence="2" key="5">
    <citation type="journal article" date="2021" name="G3 (Bethesda)">
        <title>Aegilops tauschii genome assembly Aet v5.0 features greater sequence contiguity and improved annotation.</title>
        <authorList>
            <person name="Wang L."/>
            <person name="Zhu T."/>
            <person name="Rodriguez J.C."/>
            <person name="Deal K.R."/>
            <person name="Dubcovsky J."/>
            <person name="McGuire P.E."/>
            <person name="Lux T."/>
            <person name="Spannagl M."/>
            <person name="Mayer K.F.X."/>
            <person name="Baldrich P."/>
            <person name="Meyers B.C."/>
            <person name="Huo N."/>
            <person name="Gu Y.Q."/>
            <person name="Zhou H."/>
            <person name="Devos K.M."/>
            <person name="Bennetzen J.L."/>
            <person name="Unver T."/>
            <person name="Budak H."/>
            <person name="Gulick P.J."/>
            <person name="Galiba G."/>
            <person name="Kalapos B."/>
            <person name="Nelson D.R."/>
            <person name="Li P."/>
            <person name="You F.M."/>
            <person name="Luo M.C."/>
            <person name="Dvorak J."/>
        </authorList>
    </citation>
    <scope>NUCLEOTIDE SEQUENCE [LARGE SCALE GENOMIC DNA]</scope>
    <source>
        <strain evidence="2">cv. AL8/78</strain>
    </source>
</reference>
<feature type="region of interest" description="Disordered" evidence="1">
    <location>
        <begin position="1"/>
        <end position="105"/>
    </location>
</feature>
<organism evidence="2 3">
    <name type="scientific">Aegilops tauschii subsp. strangulata</name>
    <name type="common">Goatgrass</name>
    <dbReference type="NCBI Taxonomy" id="200361"/>
    <lineage>
        <taxon>Eukaryota</taxon>
        <taxon>Viridiplantae</taxon>
        <taxon>Streptophyta</taxon>
        <taxon>Embryophyta</taxon>
        <taxon>Tracheophyta</taxon>
        <taxon>Spermatophyta</taxon>
        <taxon>Magnoliopsida</taxon>
        <taxon>Liliopsida</taxon>
        <taxon>Poales</taxon>
        <taxon>Poaceae</taxon>
        <taxon>BOP clade</taxon>
        <taxon>Pooideae</taxon>
        <taxon>Triticodae</taxon>
        <taxon>Triticeae</taxon>
        <taxon>Triticinae</taxon>
        <taxon>Aegilops</taxon>
    </lineage>
</organism>
<evidence type="ECO:0000313" key="3">
    <source>
        <dbReference type="Proteomes" id="UP000015105"/>
    </source>
</evidence>
<evidence type="ECO:0000256" key="1">
    <source>
        <dbReference type="SAM" id="MobiDB-lite"/>
    </source>
</evidence>
<dbReference type="Gramene" id="AET7Gv21228600.7">
    <property type="protein sequence ID" value="AET7Gv21228600.7"/>
    <property type="gene ID" value="AET7Gv21228600"/>
</dbReference>
<evidence type="ECO:0000313" key="2">
    <source>
        <dbReference type="EnsemblPlants" id="AET7Gv21228600.7"/>
    </source>
</evidence>
<accession>A0A453T468</accession>
<reference evidence="3" key="2">
    <citation type="journal article" date="2017" name="Nat. Plants">
        <title>The Aegilops tauschii genome reveals multiple impacts of transposons.</title>
        <authorList>
            <person name="Zhao G."/>
            <person name="Zou C."/>
            <person name="Li K."/>
            <person name="Wang K."/>
            <person name="Li T."/>
            <person name="Gao L."/>
            <person name="Zhang X."/>
            <person name="Wang H."/>
            <person name="Yang Z."/>
            <person name="Liu X."/>
            <person name="Jiang W."/>
            <person name="Mao L."/>
            <person name="Kong X."/>
            <person name="Jiao Y."/>
            <person name="Jia J."/>
        </authorList>
    </citation>
    <scope>NUCLEOTIDE SEQUENCE [LARGE SCALE GENOMIC DNA]</scope>
    <source>
        <strain evidence="3">cv. AL8/78</strain>
    </source>
</reference>
<reference evidence="3" key="1">
    <citation type="journal article" date="2014" name="Science">
        <title>Ancient hybridizations among the ancestral genomes of bread wheat.</title>
        <authorList>
            <consortium name="International Wheat Genome Sequencing Consortium,"/>
            <person name="Marcussen T."/>
            <person name="Sandve S.R."/>
            <person name="Heier L."/>
            <person name="Spannagl M."/>
            <person name="Pfeifer M."/>
            <person name="Jakobsen K.S."/>
            <person name="Wulff B.B."/>
            <person name="Steuernagel B."/>
            <person name="Mayer K.F."/>
            <person name="Olsen O.A."/>
        </authorList>
    </citation>
    <scope>NUCLEOTIDE SEQUENCE [LARGE SCALE GENOMIC DNA]</scope>
    <source>
        <strain evidence="3">cv. AL8/78</strain>
    </source>
</reference>
<dbReference type="EnsemblPlants" id="AET7Gv21228600.7">
    <property type="protein sequence ID" value="AET7Gv21228600.7"/>
    <property type="gene ID" value="AET7Gv21228600"/>
</dbReference>
<dbReference type="Proteomes" id="UP000015105">
    <property type="component" value="Chromosome 7D"/>
</dbReference>
<name>A0A453T468_AEGTS</name>